<organism evidence="3 4">
    <name type="scientific">Candidatus Scybalocola faecigallinarum</name>
    <dbReference type="NCBI Taxonomy" id="2840941"/>
    <lineage>
        <taxon>Bacteria</taxon>
        <taxon>Bacillati</taxon>
        <taxon>Bacillota</taxon>
        <taxon>Clostridia</taxon>
        <taxon>Lachnospirales</taxon>
        <taxon>Lachnospiraceae</taxon>
        <taxon>Lachnospiraceae incertae sedis</taxon>
        <taxon>Candidatus Scybalocola (ex Gilroy et al. 2021)</taxon>
    </lineage>
</organism>
<evidence type="ECO:0000313" key="4">
    <source>
        <dbReference type="Proteomes" id="UP000823927"/>
    </source>
</evidence>
<evidence type="ECO:0000256" key="1">
    <source>
        <dbReference type="SAM" id="MobiDB-lite"/>
    </source>
</evidence>
<feature type="region of interest" description="Disordered" evidence="1">
    <location>
        <begin position="157"/>
        <end position="186"/>
    </location>
</feature>
<evidence type="ECO:0000256" key="2">
    <source>
        <dbReference type="SAM" id="Phobius"/>
    </source>
</evidence>
<dbReference type="AlphaFoldDB" id="A0A9D1JRM8"/>
<evidence type="ECO:0000313" key="3">
    <source>
        <dbReference type="EMBL" id="HIS47924.1"/>
    </source>
</evidence>
<feature type="region of interest" description="Disordered" evidence="1">
    <location>
        <begin position="65"/>
        <end position="137"/>
    </location>
</feature>
<protein>
    <submittedName>
        <fullName evidence="3">Uncharacterized protein</fullName>
    </submittedName>
</protein>
<accession>A0A9D1JRM8</accession>
<reference evidence="3" key="1">
    <citation type="submission" date="2020-10" db="EMBL/GenBank/DDBJ databases">
        <authorList>
            <person name="Gilroy R."/>
        </authorList>
    </citation>
    <scope>NUCLEOTIDE SEQUENCE</scope>
    <source>
        <strain evidence="3">CHK178-757</strain>
    </source>
</reference>
<gene>
    <name evidence="3" type="ORF">IAB46_10325</name>
</gene>
<dbReference type="Proteomes" id="UP000823927">
    <property type="component" value="Unassembled WGS sequence"/>
</dbReference>
<dbReference type="EMBL" id="DVIT01000037">
    <property type="protein sequence ID" value="HIS47924.1"/>
    <property type="molecule type" value="Genomic_DNA"/>
</dbReference>
<reference evidence="3" key="2">
    <citation type="journal article" date="2021" name="PeerJ">
        <title>Extensive microbial diversity within the chicken gut microbiome revealed by metagenomics and culture.</title>
        <authorList>
            <person name="Gilroy R."/>
            <person name="Ravi A."/>
            <person name="Getino M."/>
            <person name="Pursley I."/>
            <person name="Horton D.L."/>
            <person name="Alikhan N.F."/>
            <person name="Baker D."/>
            <person name="Gharbi K."/>
            <person name="Hall N."/>
            <person name="Watson M."/>
            <person name="Adriaenssens E.M."/>
            <person name="Foster-Nyarko E."/>
            <person name="Jarju S."/>
            <person name="Secka A."/>
            <person name="Antonio M."/>
            <person name="Oren A."/>
            <person name="Chaudhuri R.R."/>
            <person name="La Ragione R."/>
            <person name="Hildebrand F."/>
            <person name="Pallen M.J."/>
        </authorList>
    </citation>
    <scope>NUCLEOTIDE SEQUENCE</scope>
    <source>
        <strain evidence="3">CHK178-757</strain>
    </source>
</reference>
<name>A0A9D1JRM8_9FIRM</name>
<comment type="caution">
    <text evidence="3">The sequence shown here is derived from an EMBL/GenBank/DDBJ whole genome shotgun (WGS) entry which is preliminary data.</text>
</comment>
<keyword evidence="2" id="KW-1133">Transmembrane helix</keyword>
<proteinExistence type="predicted"/>
<keyword evidence="2" id="KW-0812">Transmembrane</keyword>
<keyword evidence="2" id="KW-0472">Membrane</keyword>
<sequence>MGSQDYEGLVSLYHGIFLYCGIGAILFLAVAILLFILLKIPRVFSELTGRVAKKAIAQMSEDGAVSGDLNTSRRIGDDGRRHRKGRTGALGTSKLRRKSGSLSGGLPTEKMAANSGGLGGYSGQMGSPSGDGSAPTDVLSQPQGNFSGQILQEASSAFNAPGGIDPPAVSDTPPTGGWSGTYDPAQSETMVLGGGPGGFVVLRTIMEVHTDEVI</sequence>
<feature type="transmembrane region" description="Helical" evidence="2">
    <location>
        <begin position="16"/>
        <end position="38"/>
    </location>
</feature>